<proteinExistence type="predicted"/>
<feature type="region of interest" description="Disordered" evidence="1">
    <location>
        <begin position="311"/>
        <end position="337"/>
    </location>
</feature>
<evidence type="ECO:0000256" key="1">
    <source>
        <dbReference type="SAM" id="MobiDB-lite"/>
    </source>
</evidence>
<organism evidence="2 3">
    <name type="scientific">Stieleria neptunia</name>
    <dbReference type="NCBI Taxonomy" id="2527979"/>
    <lineage>
        <taxon>Bacteria</taxon>
        <taxon>Pseudomonadati</taxon>
        <taxon>Planctomycetota</taxon>
        <taxon>Planctomycetia</taxon>
        <taxon>Pirellulales</taxon>
        <taxon>Pirellulaceae</taxon>
        <taxon>Stieleria</taxon>
    </lineage>
</organism>
<dbReference type="EMBL" id="CP037423">
    <property type="protein sequence ID" value="QDV47932.1"/>
    <property type="molecule type" value="Genomic_DNA"/>
</dbReference>
<keyword evidence="3" id="KW-1185">Reference proteome</keyword>
<dbReference type="OrthoDB" id="249014at2"/>
<accession>A0A518I4C3</accession>
<gene>
    <name evidence="2" type="ORF">Enr13x_78440</name>
</gene>
<dbReference type="AlphaFoldDB" id="A0A518I4C3"/>
<dbReference type="KEGG" id="snep:Enr13x_78440"/>
<name>A0A518I4C3_9BACT</name>
<dbReference type="RefSeq" id="WP_145391975.1">
    <property type="nucleotide sequence ID" value="NZ_CP037423.1"/>
</dbReference>
<evidence type="ECO:0000313" key="3">
    <source>
        <dbReference type="Proteomes" id="UP000319004"/>
    </source>
</evidence>
<evidence type="ECO:0000313" key="2">
    <source>
        <dbReference type="EMBL" id="QDV47932.1"/>
    </source>
</evidence>
<dbReference type="Proteomes" id="UP000319004">
    <property type="component" value="Chromosome"/>
</dbReference>
<protein>
    <submittedName>
        <fullName evidence="2">Uncharacterized protein</fullName>
    </submittedName>
</protein>
<feature type="region of interest" description="Disordered" evidence="1">
    <location>
        <begin position="274"/>
        <end position="294"/>
    </location>
</feature>
<sequence>MCPEIVLHVEPGVVKDWSAFCRENPPHSIALDGYVHGPPAYDPNGPHANFDHHCGVNRLATRSTTGQVLVAILVGLLDKFSARGTTPTHVFVNDCDQDVCMAYWMLTHSDQVRNLRIEMELSQLILIEDLMDATAGAIPVDPDRSIIRKLTWAFELYDQARLSNALGQMNGDEMRCLIEETSARISRIALSQGQESELCGSYDVLGGGQGWQMIREYGQYARTKLFAKGVRAFVALQELPTGRYAYTVGRMSPFVRFPLDRIFSTLNGLEGSTADHEQWGGSDTIGGSPRRCGSRLTPREVEQAIEQIMCDRPEGPLSKTYDGPSGPSPEPHGSAGG</sequence>
<reference evidence="2 3" key="1">
    <citation type="submission" date="2019-03" db="EMBL/GenBank/DDBJ databases">
        <title>Deep-cultivation of Planctomycetes and their phenomic and genomic characterization uncovers novel biology.</title>
        <authorList>
            <person name="Wiegand S."/>
            <person name="Jogler M."/>
            <person name="Boedeker C."/>
            <person name="Pinto D."/>
            <person name="Vollmers J."/>
            <person name="Rivas-Marin E."/>
            <person name="Kohn T."/>
            <person name="Peeters S.H."/>
            <person name="Heuer A."/>
            <person name="Rast P."/>
            <person name="Oberbeckmann S."/>
            <person name="Bunk B."/>
            <person name="Jeske O."/>
            <person name="Meyerdierks A."/>
            <person name="Storesund J.E."/>
            <person name="Kallscheuer N."/>
            <person name="Luecker S."/>
            <person name="Lage O.M."/>
            <person name="Pohl T."/>
            <person name="Merkel B.J."/>
            <person name="Hornburger P."/>
            <person name="Mueller R.-W."/>
            <person name="Bruemmer F."/>
            <person name="Labrenz M."/>
            <person name="Spormann A.M."/>
            <person name="Op den Camp H."/>
            <person name="Overmann J."/>
            <person name="Amann R."/>
            <person name="Jetten M.S.M."/>
            <person name="Mascher T."/>
            <person name="Medema M.H."/>
            <person name="Devos D.P."/>
            <person name="Kaster A.-K."/>
            <person name="Ovreas L."/>
            <person name="Rohde M."/>
            <person name="Galperin M.Y."/>
            <person name="Jogler C."/>
        </authorList>
    </citation>
    <scope>NUCLEOTIDE SEQUENCE [LARGE SCALE GENOMIC DNA]</scope>
    <source>
        <strain evidence="2 3">Enr13</strain>
    </source>
</reference>